<evidence type="ECO:0000313" key="10">
    <source>
        <dbReference type="Proteomes" id="UP000228596"/>
    </source>
</evidence>
<name>A0A2M6WXP2_9BACT</name>
<evidence type="ECO:0000256" key="6">
    <source>
        <dbReference type="ARBA" id="ARBA00023163"/>
    </source>
</evidence>
<comment type="caution">
    <text evidence="9">The sequence shown here is derived from an EMBL/GenBank/DDBJ whole genome shotgun (WGS) entry which is preliminary data.</text>
</comment>
<dbReference type="Pfam" id="PF03477">
    <property type="entry name" value="ATP-cone"/>
    <property type="match status" value="1"/>
</dbReference>
<evidence type="ECO:0000259" key="8">
    <source>
        <dbReference type="PROSITE" id="PS51161"/>
    </source>
</evidence>
<keyword evidence="6 7" id="KW-0804">Transcription</keyword>
<gene>
    <name evidence="7 9" type="primary">nrdR</name>
    <name evidence="9" type="ORF">COT77_00975</name>
</gene>
<evidence type="ECO:0000256" key="4">
    <source>
        <dbReference type="ARBA" id="ARBA00023015"/>
    </source>
</evidence>
<organism evidence="9 10">
    <name type="scientific">Candidatus Berkelbacteria bacterium CG10_big_fil_rev_8_21_14_0_10_41_12</name>
    <dbReference type="NCBI Taxonomy" id="1974513"/>
    <lineage>
        <taxon>Bacteria</taxon>
        <taxon>Candidatus Berkelbacteria</taxon>
    </lineage>
</organism>
<keyword evidence="2 7" id="KW-0547">Nucleotide-binding</keyword>
<evidence type="ECO:0000256" key="1">
    <source>
        <dbReference type="ARBA" id="ARBA00022491"/>
    </source>
</evidence>
<protein>
    <recommendedName>
        <fullName evidence="7">Transcriptional repressor NrdR</fullName>
    </recommendedName>
</protein>
<dbReference type="HAMAP" id="MF_00440">
    <property type="entry name" value="NrdR"/>
    <property type="match status" value="1"/>
</dbReference>
<evidence type="ECO:0000256" key="5">
    <source>
        <dbReference type="ARBA" id="ARBA00023125"/>
    </source>
</evidence>
<dbReference type="InterPro" id="IPR005144">
    <property type="entry name" value="ATP-cone_dom"/>
</dbReference>
<evidence type="ECO:0000256" key="3">
    <source>
        <dbReference type="ARBA" id="ARBA00022840"/>
    </source>
</evidence>
<keyword evidence="4 7" id="KW-0805">Transcription regulation</keyword>
<evidence type="ECO:0000256" key="7">
    <source>
        <dbReference type="HAMAP-Rule" id="MF_00440"/>
    </source>
</evidence>
<dbReference type="GO" id="GO:0045892">
    <property type="term" value="P:negative regulation of DNA-templated transcription"/>
    <property type="evidence" value="ECO:0007669"/>
    <property type="project" value="UniProtKB-UniRule"/>
</dbReference>
<keyword evidence="5 7" id="KW-0238">DNA-binding</keyword>
<dbReference type="EMBL" id="PEZV01000006">
    <property type="protein sequence ID" value="PIT97527.1"/>
    <property type="molecule type" value="Genomic_DNA"/>
</dbReference>
<dbReference type="PANTHER" id="PTHR30455">
    <property type="entry name" value="TRANSCRIPTIONAL REPRESSOR NRDR"/>
    <property type="match status" value="1"/>
</dbReference>
<proteinExistence type="inferred from homology"/>
<dbReference type="GO" id="GO:0008270">
    <property type="term" value="F:zinc ion binding"/>
    <property type="evidence" value="ECO:0007669"/>
    <property type="project" value="InterPro"/>
</dbReference>
<dbReference type="InterPro" id="IPR003796">
    <property type="entry name" value="RNR_NrdR-like"/>
</dbReference>
<dbReference type="PANTHER" id="PTHR30455:SF2">
    <property type="entry name" value="TRANSCRIPTIONAL REPRESSOR NRDR"/>
    <property type="match status" value="1"/>
</dbReference>
<comment type="function">
    <text evidence="7">Negatively regulates transcription of bacterial ribonucleotide reductase nrd genes and operons by binding to NrdR-boxes.</text>
</comment>
<keyword evidence="3 7" id="KW-0067">ATP-binding</keyword>
<reference evidence="10" key="1">
    <citation type="submission" date="2017-09" db="EMBL/GenBank/DDBJ databases">
        <title>Depth-based differentiation of microbial function through sediment-hosted aquifers and enrichment of novel symbionts in the deep terrestrial subsurface.</title>
        <authorList>
            <person name="Probst A.J."/>
            <person name="Ladd B."/>
            <person name="Jarett J.K."/>
            <person name="Geller-Mcgrath D.E."/>
            <person name="Sieber C.M.K."/>
            <person name="Emerson J.B."/>
            <person name="Anantharaman K."/>
            <person name="Thomas B.C."/>
            <person name="Malmstrom R."/>
            <person name="Stieglmeier M."/>
            <person name="Klingl A."/>
            <person name="Woyke T."/>
            <person name="Ryan C.M."/>
            <person name="Banfield J.F."/>
        </authorList>
    </citation>
    <scope>NUCLEOTIDE SEQUENCE [LARGE SCALE GENOMIC DNA]</scope>
</reference>
<dbReference type="GO" id="GO:0003677">
    <property type="term" value="F:DNA binding"/>
    <property type="evidence" value="ECO:0007669"/>
    <property type="project" value="UniProtKB-KW"/>
</dbReference>
<comment type="caution">
    <text evidence="7">Lacks conserved residue(s) required for the propagation of feature annotation.</text>
</comment>
<dbReference type="AlphaFoldDB" id="A0A2M6WXP2"/>
<feature type="domain" description="ATP-cone" evidence="8">
    <location>
        <begin position="48"/>
        <end position="137"/>
    </location>
</feature>
<comment type="similarity">
    <text evidence="7">Belongs to the NrdR family.</text>
</comment>
<evidence type="ECO:0000256" key="2">
    <source>
        <dbReference type="ARBA" id="ARBA00022741"/>
    </source>
</evidence>
<dbReference type="Proteomes" id="UP000228596">
    <property type="component" value="Unassembled WGS sequence"/>
</dbReference>
<dbReference type="GO" id="GO:0005524">
    <property type="term" value="F:ATP binding"/>
    <property type="evidence" value="ECO:0007669"/>
    <property type="project" value="UniProtKB-UniRule"/>
</dbReference>
<sequence length="149" mass="17205">MLCPKCKLDTVSVIDKRNVDARTIRRRRKCDKCLYRFSTLENIEPLKVMVSKTNGSVEDYDRQKVVRGIMIAAKDRIDSEKIEDIADGAEVQIEKIGDNIITSKMIGNIVARLLRQKDEVAYLRFVSVYKNFSSLSSFKKELEKIEKNK</sequence>
<dbReference type="NCBIfam" id="TIGR00244">
    <property type="entry name" value="transcriptional regulator NrdR"/>
    <property type="match status" value="1"/>
</dbReference>
<dbReference type="Pfam" id="PF22811">
    <property type="entry name" value="Zn_ribbon_NrdR"/>
    <property type="match status" value="1"/>
</dbReference>
<accession>A0A2M6WXP2</accession>
<keyword evidence="1 7" id="KW-0678">Repressor</keyword>
<dbReference type="PROSITE" id="PS51161">
    <property type="entry name" value="ATP_CONE"/>
    <property type="match status" value="1"/>
</dbReference>
<dbReference type="InterPro" id="IPR055173">
    <property type="entry name" value="NrdR-like_N"/>
</dbReference>
<evidence type="ECO:0000313" key="9">
    <source>
        <dbReference type="EMBL" id="PIT97527.1"/>
    </source>
</evidence>